<evidence type="ECO:0000313" key="1">
    <source>
        <dbReference type="EMBL" id="MBB5626779.1"/>
    </source>
</evidence>
<comment type="caution">
    <text evidence="1">The sequence shown here is derived from an EMBL/GenBank/DDBJ whole genome shotgun (WGS) entry which is preliminary data.</text>
</comment>
<sequence length="164" mass="17588">MEQLDDLLTNPVEIGAELHQHLSGNALALTDEAEEDVLRADVVVAQLQGFAERQLKDLLGARGEGDVPRRRRLALADDLLDLLTHTFKTDAEALKSLGGNAFALMDQAKKNVLSADVVVVEHPSLFLGQDDNPPCAVSEPFEHLVAPHRAVRLLGISGPAASAC</sequence>
<evidence type="ECO:0000313" key="2">
    <source>
        <dbReference type="Proteomes" id="UP000588112"/>
    </source>
</evidence>
<keyword evidence="2" id="KW-1185">Reference proteome</keyword>
<dbReference type="EMBL" id="JACHBR010000001">
    <property type="protein sequence ID" value="MBB5626779.1"/>
    <property type="molecule type" value="Genomic_DNA"/>
</dbReference>
<protein>
    <submittedName>
        <fullName evidence="1">Uncharacterized protein</fullName>
    </submittedName>
</protein>
<dbReference type="Proteomes" id="UP000588112">
    <property type="component" value="Unassembled WGS sequence"/>
</dbReference>
<accession>A0A7W8Z3K5</accession>
<name>A0A7W8Z3K5_9ACTN</name>
<reference evidence="1 2" key="1">
    <citation type="submission" date="2020-08" db="EMBL/GenBank/DDBJ databases">
        <title>Sequencing the genomes of 1000 actinobacteria strains.</title>
        <authorList>
            <person name="Klenk H.-P."/>
        </authorList>
    </citation>
    <scope>NUCLEOTIDE SEQUENCE [LARGE SCALE GENOMIC DNA]</scope>
    <source>
        <strain evidence="1 2">DSM 45790</strain>
    </source>
</reference>
<proteinExistence type="predicted"/>
<organism evidence="1 2">
    <name type="scientific">Sphaerisporangium krabiense</name>
    <dbReference type="NCBI Taxonomy" id="763782"/>
    <lineage>
        <taxon>Bacteria</taxon>
        <taxon>Bacillati</taxon>
        <taxon>Actinomycetota</taxon>
        <taxon>Actinomycetes</taxon>
        <taxon>Streptosporangiales</taxon>
        <taxon>Streptosporangiaceae</taxon>
        <taxon>Sphaerisporangium</taxon>
    </lineage>
</organism>
<gene>
    <name evidence="1" type="ORF">BJ981_002478</name>
</gene>
<dbReference type="AlphaFoldDB" id="A0A7W8Z3K5"/>